<feature type="binding site" evidence="8">
    <location>
        <begin position="168"/>
        <end position="175"/>
    </location>
    <ligand>
        <name>ATP</name>
        <dbReference type="ChEBI" id="CHEBI:30616"/>
    </ligand>
</feature>
<dbReference type="InterPro" id="IPR001609">
    <property type="entry name" value="Myosin_head_motor_dom-like"/>
</dbReference>
<evidence type="ECO:0000256" key="2">
    <source>
        <dbReference type="ARBA" id="ARBA00022741"/>
    </source>
</evidence>
<protein>
    <recommendedName>
        <fullName evidence="15">Myosin 5</fullName>
    </recommendedName>
</protein>
<dbReference type="Gene3D" id="1.20.58.530">
    <property type="match status" value="1"/>
</dbReference>
<reference evidence="14" key="1">
    <citation type="submission" date="2024-06" db="EMBL/GenBank/DDBJ databases">
        <title>Multi-omics analyses provide insights into the biosynthesis of the anticancer antibiotic pleurotin in Hohenbuehelia grisea.</title>
        <authorList>
            <person name="Weaver J.A."/>
            <person name="Alberti F."/>
        </authorList>
    </citation>
    <scope>NUCLEOTIDE SEQUENCE [LARGE SCALE GENOMIC DNA]</scope>
    <source>
        <strain evidence="14">T-177</strain>
    </source>
</reference>
<dbReference type="SUPFAM" id="SSF50084">
    <property type="entry name" value="Myosin S1 fragment, N-terminal domain"/>
    <property type="match status" value="1"/>
</dbReference>
<keyword evidence="4 9" id="KW-0175">Coiled coil</keyword>
<dbReference type="Gene3D" id="1.20.120.720">
    <property type="entry name" value="Myosin VI head, motor domain, U50 subdomain"/>
    <property type="match status" value="1"/>
</dbReference>
<dbReference type="PROSITE" id="PS51126">
    <property type="entry name" value="DILUTE"/>
    <property type="match status" value="1"/>
</dbReference>
<keyword evidence="3 8" id="KW-0067">ATP-binding</keyword>
<dbReference type="InterPro" id="IPR000048">
    <property type="entry name" value="IQ_motif_EF-hand-BS"/>
</dbReference>
<dbReference type="EMBL" id="JASNQZ010000015">
    <property type="protein sequence ID" value="KAL0947219.1"/>
    <property type="molecule type" value="Genomic_DNA"/>
</dbReference>
<feature type="coiled-coil region" evidence="9">
    <location>
        <begin position="986"/>
        <end position="1128"/>
    </location>
</feature>
<evidence type="ECO:0000256" key="7">
    <source>
        <dbReference type="ARBA" id="ARBA00023203"/>
    </source>
</evidence>
<dbReference type="PRINTS" id="PR00193">
    <property type="entry name" value="MYOSINHEAVY"/>
</dbReference>
<comment type="similarity">
    <text evidence="1 8">Belongs to the TRAFAC class myosin-kinesin ATPase superfamily. Myosin family.</text>
</comment>
<dbReference type="SUPFAM" id="SSF52540">
    <property type="entry name" value="P-loop containing nucleoside triphosphate hydrolases"/>
    <property type="match status" value="2"/>
</dbReference>
<name>A0ABR3IVD6_9AGAR</name>
<dbReference type="PANTHER" id="PTHR13140">
    <property type="entry name" value="MYOSIN"/>
    <property type="match status" value="1"/>
</dbReference>
<dbReference type="Gene3D" id="1.10.10.820">
    <property type="match status" value="1"/>
</dbReference>
<keyword evidence="7 8" id="KW-0009">Actin-binding</keyword>
<dbReference type="Pfam" id="PF01843">
    <property type="entry name" value="DIL"/>
    <property type="match status" value="1"/>
</dbReference>
<keyword evidence="2 8" id="KW-0547">Nucleotide-binding</keyword>
<evidence type="ECO:0000256" key="4">
    <source>
        <dbReference type="ARBA" id="ARBA00023054"/>
    </source>
</evidence>
<proteinExistence type="inferred from homology"/>
<accession>A0ABR3IVD6</accession>
<evidence type="ECO:0000256" key="5">
    <source>
        <dbReference type="ARBA" id="ARBA00023123"/>
    </source>
</evidence>
<gene>
    <name evidence="13" type="ORF">HGRIS_013336</name>
</gene>
<dbReference type="SMART" id="SM00242">
    <property type="entry name" value="MYSc"/>
    <property type="match status" value="1"/>
</dbReference>
<comment type="caution">
    <text evidence="13">The sequence shown here is derived from an EMBL/GenBank/DDBJ whole genome shotgun (WGS) entry which is preliminary data.</text>
</comment>
<dbReference type="InterPro" id="IPR002710">
    <property type="entry name" value="Dilute_dom"/>
</dbReference>
<sequence>MAENIYSKGTRVWFEDKDQAWISAEVTSVTKGQDESIKLVFTDERSKEIVINTTIKDIRDGKEGLPPLRNPPLLETADDLATLSHLNEPSVLHTIRNRYAQHSIYTYSGIVLIAVNPFQRVTLYGPEIIQAYSGRKRGDLEPHLFAIAEDAYTAMRKEGMGQTIIVSGESGAGKTESAKFIMRYLASVNPPDSTSKPKTKFTLDESSEIERQILATNPILEAFGNAKTTRNDNSSRFGKYIQILFDGKQEIVGARIRTYLLERSRIVFQPLTERNYHIFYQLCAGAPLKERKDLGLDTDITKFNFLKQGGPHSTPINGVDDAEEFRATQQALSTVGISVEKQWAVFRLLAALLHLGNVKITAMRNDAMLDDNDPSLTLATRFLGVNLAEFKKWTVKKQITTRSEKIVTSLNAAQATVVRDSVAKFVYACMFEWLVAIVNESLAGENGDAADKAEMFIGVLDIYGFEHFQKNSFEQFSINYANEKLQQEFNSHVFKLEQEEYVKEEINWTFIDFSDNQPCIDVIEGKLGVLSLLDEESRLPAGSDASFLQKLNSQLDKPTYKAVYKKPRFGNSAFTIAHYALDVTYEVEGFIEKNRDTVPDEHMTLLASTKNPFLKEVLDAALLSTRPADSPHPNSPAVSDSGSGGSRRSSIIPDPGRQSFVAPSSGSAAASSGPKRPGQAAAKKPTQGSIFKASLITLMDTLSVTNVHYIRCIKPNEAKKPWEFTPQQVLGQLRACGVLETIRISCAGYPTRWTYEEFAERYYMLVPSSDWQPMIQAMDLRKLCSVILGKTIADTDKYQSGLTKIFFRAGMLAALESLRSDRLNAMVTVVQKNMRRRMAVKRYQELRKATIKIQTWWRGILAKRFVEMVRRSIAACRLQTASRRYIQRKRFLDVSHAIVRFQSRVRGIQSRAVFHREKHNHAATVLQCLFRGVLTRRVFKLDVRRVIYLQSCMRRRLARKQLKGLKAEARSVSKFKEISYKLENKVVELTQTLQKRTEEKKELTAKLSELEQQLAQWVARHEESDNRARQAQASLHTAEAELAKRDELLRAKADLEQRLEDAIAQAAQKEVAIQKLTEDMIRQSTQLEQQQRLMEATPVRNEEDNSVIMTLKNEVSSLREQLNRSNALNVLTRGPRADPPLSPTFAPGLRVAEANGVVPPASSGGQRHQRRHSSAGVYAINPSDQRSSTDDIMYDVRRNQAQNPRAVSVAYNGEDNFLRSRHTNGLPEIRDHDDPAEEKIRLMQDVKRLDEDVLDGLVRGLKIPAPSLTNPSAVKEILFPANLISLVTNEMWKYGLIAESERFLANVMQTIQAHVMSFTGEEAIIPGIFWLSNVHEMLSFICVAESDMLQGIGPGEENAVRPFDWHDYERLVSVVKHDLESLEFNIYHTWMLETKKKLAKMVIPALIESQSLPGFTTSDGGGRLFNRLLNSNSAPAYNMDDILNLLNKVWKSLKSYYMEESVVQQVVTELLKLIGVTSFNDLLMRRNFSSWKRAMQIQYNITRIEEWCKSHDMPEGTLQLEHLMQATKLLQLKKATAQDIEIIYDVCWMLSPMQIQRMCTNYYVADYENPISPEILRVVASRVQANDRNDHLLLSPETEEVGTYDPPLPREVSGLETYVPAYLNVSHLRRLAALVA</sequence>
<dbReference type="PROSITE" id="PS50096">
    <property type="entry name" value="IQ"/>
    <property type="match status" value="4"/>
</dbReference>
<dbReference type="Proteomes" id="UP001556367">
    <property type="component" value="Unassembled WGS sequence"/>
</dbReference>
<feature type="domain" description="Dilute" evidence="11">
    <location>
        <begin position="1305"/>
        <end position="1585"/>
    </location>
</feature>
<evidence type="ECO:0000313" key="14">
    <source>
        <dbReference type="Proteomes" id="UP001556367"/>
    </source>
</evidence>
<evidence type="ECO:0000259" key="12">
    <source>
        <dbReference type="PROSITE" id="PS51456"/>
    </source>
</evidence>
<dbReference type="CDD" id="cd15480">
    <property type="entry name" value="fMyo2p_CBD"/>
    <property type="match status" value="1"/>
</dbReference>
<evidence type="ECO:0000313" key="13">
    <source>
        <dbReference type="EMBL" id="KAL0947219.1"/>
    </source>
</evidence>
<dbReference type="PANTHER" id="PTHR13140:SF706">
    <property type="entry name" value="DILUTE CLASS UNCONVENTIONAL MYOSIN, ISOFORM C"/>
    <property type="match status" value="1"/>
</dbReference>
<evidence type="ECO:0000259" key="11">
    <source>
        <dbReference type="PROSITE" id="PS51126"/>
    </source>
</evidence>
<evidence type="ECO:0000256" key="8">
    <source>
        <dbReference type="PROSITE-ProRule" id="PRU00782"/>
    </source>
</evidence>
<dbReference type="InterPro" id="IPR046943">
    <property type="entry name" value="Fungal_Myo2/2A_CBD"/>
</dbReference>
<evidence type="ECO:0000256" key="3">
    <source>
        <dbReference type="ARBA" id="ARBA00022840"/>
    </source>
</evidence>
<evidence type="ECO:0000256" key="10">
    <source>
        <dbReference type="SAM" id="MobiDB-lite"/>
    </source>
</evidence>
<evidence type="ECO:0000256" key="6">
    <source>
        <dbReference type="ARBA" id="ARBA00023175"/>
    </source>
</evidence>
<keyword evidence="14" id="KW-1185">Reference proteome</keyword>
<dbReference type="PROSITE" id="PS51456">
    <property type="entry name" value="MYOSIN_MOTOR"/>
    <property type="match status" value="1"/>
</dbReference>
<dbReference type="SMART" id="SM00015">
    <property type="entry name" value="IQ"/>
    <property type="match status" value="6"/>
</dbReference>
<keyword evidence="6 8" id="KW-0505">Motor protein</keyword>
<organism evidence="13 14">
    <name type="scientific">Hohenbuehelia grisea</name>
    <dbReference type="NCBI Taxonomy" id="104357"/>
    <lineage>
        <taxon>Eukaryota</taxon>
        <taxon>Fungi</taxon>
        <taxon>Dikarya</taxon>
        <taxon>Basidiomycota</taxon>
        <taxon>Agaricomycotina</taxon>
        <taxon>Agaricomycetes</taxon>
        <taxon>Agaricomycetidae</taxon>
        <taxon>Agaricales</taxon>
        <taxon>Pleurotineae</taxon>
        <taxon>Pleurotaceae</taxon>
        <taxon>Hohenbuehelia</taxon>
    </lineage>
</organism>
<evidence type="ECO:0008006" key="15">
    <source>
        <dbReference type="Google" id="ProtNLM"/>
    </source>
</evidence>
<dbReference type="SMART" id="SM01132">
    <property type="entry name" value="DIL"/>
    <property type="match status" value="1"/>
</dbReference>
<keyword evidence="5 8" id="KW-0518">Myosin</keyword>
<feature type="domain" description="Myosin motor" evidence="12">
    <location>
        <begin position="75"/>
        <end position="820"/>
    </location>
</feature>
<dbReference type="Pfam" id="PF00612">
    <property type="entry name" value="IQ"/>
    <property type="match status" value="2"/>
</dbReference>
<dbReference type="Pfam" id="PF00063">
    <property type="entry name" value="Myosin_head"/>
    <property type="match status" value="1"/>
</dbReference>
<evidence type="ECO:0000256" key="1">
    <source>
        <dbReference type="ARBA" id="ARBA00008314"/>
    </source>
</evidence>
<feature type="region of interest" description="Disordered" evidence="10">
    <location>
        <begin position="625"/>
        <end position="685"/>
    </location>
</feature>
<dbReference type="InterPro" id="IPR027417">
    <property type="entry name" value="P-loop_NTPase"/>
</dbReference>
<dbReference type="Gene3D" id="6.20.240.20">
    <property type="match status" value="1"/>
</dbReference>
<dbReference type="Gene3D" id="1.20.5.190">
    <property type="match status" value="3"/>
</dbReference>
<dbReference type="Gene3D" id="3.40.850.10">
    <property type="entry name" value="Kinesin motor domain"/>
    <property type="match status" value="1"/>
</dbReference>
<dbReference type="InterPro" id="IPR036961">
    <property type="entry name" value="Kinesin_motor_dom_sf"/>
</dbReference>
<evidence type="ECO:0000256" key="9">
    <source>
        <dbReference type="SAM" id="Coils"/>
    </source>
</evidence>
<feature type="region of interest" description="Actin-binding" evidence="8">
    <location>
        <begin position="695"/>
        <end position="717"/>
    </location>
</feature>
<dbReference type="CDD" id="cd01380">
    <property type="entry name" value="MYSc_Myo5"/>
    <property type="match status" value="1"/>
</dbReference>
<feature type="compositionally biased region" description="Low complexity" evidence="10">
    <location>
        <begin position="662"/>
        <end position="674"/>
    </location>
</feature>
<dbReference type="InterPro" id="IPR036103">
    <property type="entry name" value="MYSc_Myo5"/>
</dbReference>